<gene>
    <name evidence="1" type="ORF">CesoFtcFv8_017118</name>
</gene>
<accession>A0AAN8BIT9</accession>
<organism evidence="1 2">
    <name type="scientific">Champsocephalus esox</name>
    <name type="common">pike icefish</name>
    <dbReference type="NCBI Taxonomy" id="159716"/>
    <lineage>
        <taxon>Eukaryota</taxon>
        <taxon>Metazoa</taxon>
        <taxon>Chordata</taxon>
        <taxon>Craniata</taxon>
        <taxon>Vertebrata</taxon>
        <taxon>Euteleostomi</taxon>
        <taxon>Actinopterygii</taxon>
        <taxon>Neopterygii</taxon>
        <taxon>Teleostei</taxon>
        <taxon>Neoteleostei</taxon>
        <taxon>Acanthomorphata</taxon>
        <taxon>Eupercaria</taxon>
        <taxon>Perciformes</taxon>
        <taxon>Notothenioidei</taxon>
        <taxon>Channichthyidae</taxon>
        <taxon>Champsocephalus</taxon>
    </lineage>
</organism>
<comment type="caution">
    <text evidence="1">The sequence shown here is derived from an EMBL/GenBank/DDBJ whole genome shotgun (WGS) entry which is preliminary data.</text>
</comment>
<dbReference type="Proteomes" id="UP001335648">
    <property type="component" value="Unassembled WGS sequence"/>
</dbReference>
<proteinExistence type="predicted"/>
<evidence type="ECO:0000313" key="1">
    <source>
        <dbReference type="EMBL" id="KAK5886040.1"/>
    </source>
</evidence>
<dbReference type="AlphaFoldDB" id="A0AAN8BIT9"/>
<dbReference type="EMBL" id="JAULUE010002059">
    <property type="protein sequence ID" value="KAK5886040.1"/>
    <property type="molecule type" value="Genomic_DNA"/>
</dbReference>
<reference evidence="1 2" key="1">
    <citation type="journal article" date="2023" name="Mol. Biol. Evol.">
        <title>Genomics of Secondarily Temperate Adaptation in the Only Non-Antarctic Icefish.</title>
        <authorList>
            <person name="Rivera-Colon A.G."/>
            <person name="Rayamajhi N."/>
            <person name="Minhas B.F."/>
            <person name="Madrigal G."/>
            <person name="Bilyk K.T."/>
            <person name="Yoon V."/>
            <person name="Hune M."/>
            <person name="Gregory S."/>
            <person name="Cheng C.H.C."/>
            <person name="Catchen J.M."/>
        </authorList>
    </citation>
    <scope>NUCLEOTIDE SEQUENCE [LARGE SCALE GENOMIC DNA]</scope>
    <source>
        <strain evidence="1">JC2023a</strain>
    </source>
</reference>
<sequence>MSGALCSRQKASFYNGLLCGLPTTSTGYFAQMDMANAEGHFSYADFRLLSSPCIERPESTSPSMYLAISTSDLSAICNIKASVSVELNGNKREASIND</sequence>
<evidence type="ECO:0000313" key="2">
    <source>
        <dbReference type="Proteomes" id="UP001335648"/>
    </source>
</evidence>
<keyword evidence="2" id="KW-1185">Reference proteome</keyword>
<name>A0AAN8BIT9_9TELE</name>
<protein>
    <submittedName>
        <fullName evidence="1">Uncharacterized protein</fullName>
    </submittedName>
</protein>